<dbReference type="RefSeq" id="WP_145851717.1">
    <property type="nucleotide sequence ID" value="NZ_RPFW01000001.1"/>
</dbReference>
<accession>A0A6P2CAJ0</accession>
<dbReference type="Proteomes" id="UP000460272">
    <property type="component" value="Unassembled WGS sequence"/>
</dbReference>
<sequence length="77" mass="8089">MEPSSSVARRPPAPGGADCAASRIALVTAHANRVLKITHPYVSDSGRWEATWTGGGSAVADTEYELLEDIAARLGRP</sequence>
<organism evidence="1 2">
    <name type="scientific">Trebonia kvetii</name>
    <dbReference type="NCBI Taxonomy" id="2480626"/>
    <lineage>
        <taxon>Bacteria</taxon>
        <taxon>Bacillati</taxon>
        <taxon>Actinomycetota</taxon>
        <taxon>Actinomycetes</taxon>
        <taxon>Streptosporangiales</taxon>
        <taxon>Treboniaceae</taxon>
        <taxon>Trebonia</taxon>
    </lineage>
</organism>
<protein>
    <submittedName>
        <fullName evidence="1">Uncharacterized protein</fullName>
    </submittedName>
</protein>
<dbReference type="AlphaFoldDB" id="A0A6P2CAJ0"/>
<gene>
    <name evidence="1" type="ORF">EAS64_06425</name>
</gene>
<name>A0A6P2CAJ0_9ACTN</name>
<proteinExistence type="predicted"/>
<dbReference type="EMBL" id="RPFW01000001">
    <property type="protein sequence ID" value="TVZ06961.1"/>
    <property type="molecule type" value="Genomic_DNA"/>
</dbReference>
<comment type="caution">
    <text evidence="1">The sequence shown here is derived from an EMBL/GenBank/DDBJ whole genome shotgun (WGS) entry which is preliminary data.</text>
</comment>
<reference evidence="1 2" key="1">
    <citation type="submission" date="2018-11" db="EMBL/GenBank/DDBJ databases">
        <title>Trebonia kvetii gen.nov., sp.nov., a novel acidophilic actinobacterium, and proposal of the new actinobacterial family Treboniaceae fam. nov.</title>
        <authorList>
            <person name="Rapoport D."/>
            <person name="Sagova-Mareckova M."/>
            <person name="Sedlacek I."/>
            <person name="Provaznik J."/>
            <person name="Kralova S."/>
            <person name="Pavlinic D."/>
            <person name="Benes V."/>
            <person name="Kopecky J."/>
        </authorList>
    </citation>
    <scope>NUCLEOTIDE SEQUENCE [LARGE SCALE GENOMIC DNA]</scope>
    <source>
        <strain evidence="1 2">15Tr583</strain>
    </source>
</reference>
<evidence type="ECO:0000313" key="2">
    <source>
        <dbReference type="Proteomes" id="UP000460272"/>
    </source>
</evidence>
<evidence type="ECO:0000313" key="1">
    <source>
        <dbReference type="EMBL" id="TVZ06961.1"/>
    </source>
</evidence>
<keyword evidence="2" id="KW-1185">Reference proteome</keyword>